<feature type="domain" description="RING-type" evidence="1">
    <location>
        <begin position="134"/>
        <end position="170"/>
    </location>
</feature>
<dbReference type="InterPro" id="IPR001841">
    <property type="entry name" value="Znf_RING"/>
</dbReference>
<dbReference type="Gene3D" id="3.30.40.10">
    <property type="entry name" value="Zinc/RING finger domain, C3HC4 (zinc finger)"/>
    <property type="match status" value="1"/>
</dbReference>
<dbReference type="EMBL" id="CP094298">
    <property type="protein sequence ID" value="UNZ08250.1"/>
    <property type="molecule type" value="Genomic_DNA"/>
</dbReference>
<dbReference type="InterPro" id="IPR003325">
    <property type="entry name" value="TerD"/>
</dbReference>
<dbReference type="NCBIfam" id="NF041916">
    <property type="entry name" value="RING_SCO0854"/>
    <property type="match status" value="1"/>
</dbReference>
<reference evidence="2 3" key="1">
    <citation type="submission" date="2022-03" db="EMBL/GenBank/DDBJ databases">
        <title>Complete genome of Streptomyces rimosus ssp. rimosus R7 (=ATCC 10970).</title>
        <authorList>
            <person name="Beganovic S."/>
            <person name="Ruckert C."/>
            <person name="Busche T."/>
            <person name="Kalinowski J."/>
            <person name="Wittmann C."/>
        </authorList>
    </citation>
    <scope>NUCLEOTIDE SEQUENCE [LARGE SCALE GENOMIC DNA]</scope>
    <source>
        <strain evidence="2 3">R7</strain>
    </source>
</reference>
<dbReference type="PANTHER" id="PTHR32097:SF18">
    <property type="entry name" value="RING-TYPE DOMAIN-CONTAINING PROTEIN"/>
    <property type="match status" value="1"/>
</dbReference>
<dbReference type="GeneID" id="66852599"/>
<name>A0ABY3ZFJ9_STRRM</name>
<protein>
    <recommendedName>
        <fullName evidence="1">RING-type domain-containing protein</fullName>
    </recommendedName>
</protein>
<evidence type="ECO:0000313" key="2">
    <source>
        <dbReference type="EMBL" id="UNZ08250.1"/>
    </source>
</evidence>
<dbReference type="PROSITE" id="PS50089">
    <property type="entry name" value="ZF_RING_2"/>
    <property type="match status" value="1"/>
</dbReference>
<proteinExistence type="predicted"/>
<dbReference type="Proteomes" id="UP000829494">
    <property type="component" value="Chromosome"/>
</dbReference>
<evidence type="ECO:0000313" key="3">
    <source>
        <dbReference type="Proteomes" id="UP000829494"/>
    </source>
</evidence>
<gene>
    <name evidence="2" type="ORF">SRIMR7_39455</name>
</gene>
<dbReference type="InterPro" id="IPR013083">
    <property type="entry name" value="Znf_RING/FYVE/PHD"/>
</dbReference>
<sequence length="872" mass="93372">MTLTISTTRTDSRRSLAAVLLSRRGAVYLPAATAGATARPTVDGLAGVSLLEADLLERGYLMSAGLRQALAVLDTGALTVAGRALLADLDHALGADRDHSPLFRGFPETTPADTGAFYIARVLAHLFQKPRQPCVLCGTDGTVHALAPCAHLVCRRCFDGKDFSGCPVCHRRLDADDPFLSPQAPRPDADPGRALPERLRVLAHGGDLAARTADAGRELNTLLARTGALSPQDTDDLHTLLDSRDRTDLTWLPRTVPGRETKARLLAWLLAEPAAHTVTLPVAAGLIDTATDVLRLLVVRSGGDAGLVDVPRFAPVPRPLRRALLSVLDRLEPALAVEDMRRHPTAWKHAAERLHPFEYAERYPRAALAIAVLREVRLSDDALSERLRAAARTLPYADASGDRVRLPHWPARVEAALADRDVPAAVTLLAQRPGELLRRLDHLLRLAAENGDRVGEVLTALDKAVRKASPAVLLSALGEIRTRTAPEQHDRVFFPKGGNAKAHIVADERGPLPADAVARTVTVLTGELLRRAAARPPVDLAVVDAGLNGVIAPFAERTASRALVTLPRGSELPVPEGRTVRLFLHWMESAVSGRTDLDLSVALYTADWQHTGTCDYTDLRFRKDAAVHSGDLTSAPAPRGAAEFVDLDLDRLAAAGVRYAVAVVFSYNNVAFEDLDEAFAGLMVRDRPGNEGPVFDPRQVEQRFDLTGRVRAAVPMVLDVAGRTMRWLDVVKGVTGTHHAVHRHADALATLGRGLTGLFASGARIGLGELATWQAAARARTVVMRHHDGSASTYRRRDGEDTAEFAGRIGTPATDAAGTPDLGQAQLAYLLRGDLPLTGQAEVFALHPAGLDAGEARLLAASDLVASLAADG</sequence>
<dbReference type="CDD" id="cd16528">
    <property type="entry name" value="RING-HC_prokRING"/>
    <property type="match status" value="1"/>
</dbReference>
<dbReference type="Gene3D" id="2.60.60.30">
    <property type="entry name" value="sav2460 like domains"/>
    <property type="match status" value="1"/>
</dbReference>
<dbReference type="InterPro" id="IPR051324">
    <property type="entry name" value="Stress/Tellurium_Resist"/>
</dbReference>
<dbReference type="SUPFAM" id="SSF57850">
    <property type="entry name" value="RING/U-box"/>
    <property type="match status" value="1"/>
</dbReference>
<dbReference type="RefSeq" id="WP_003980442.1">
    <property type="nucleotide sequence ID" value="NZ_CP043497.1"/>
</dbReference>
<keyword evidence="3" id="KW-1185">Reference proteome</keyword>
<dbReference type="PANTHER" id="PTHR32097">
    <property type="entry name" value="CAMP-BINDING PROTEIN 1-RELATED"/>
    <property type="match status" value="1"/>
</dbReference>
<evidence type="ECO:0000259" key="1">
    <source>
        <dbReference type="PROSITE" id="PS50089"/>
    </source>
</evidence>
<accession>A0ABY3ZFJ9</accession>
<dbReference type="CDD" id="cd06974">
    <property type="entry name" value="TerD_like"/>
    <property type="match status" value="1"/>
</dbReference>
<organism evidence="2 3">
    <name type="scientific">Streptomyces rimosus subsp. rimosus</name>
    <dbReference type="NCBI Taxonomy" id="132474"/>
    <lineage>
        <taxon>Bacteria</taxon>
        <taxon>Bacillati</taxon>
        <taxon>Actinomycetota</taxon>
        <taxon>Actinomycetes</taxon>
        <taxon>Kitasatosporales</taxon>
        <taxon>Streptomycetaceae</taxon>
        <taxon>Streptomyces</taxon>
    </lineage>
</organism>
<dbReference type="Pfam" id="PF14447">
    <property type="entry name" value="Prok-RING_4"/>
    <property type="match status" value="1"/>
</dbReference>